<dbReference type="PANTHER" id="PTHR48010">
    <property type="entry name" value="OS05G0588300 PROTEIN"/>
    <property type="match status" value="1"/>
</dbReference>
<dbReference type="SUPFAM" id="SSF52058">
    <property type="entry name" value="L domain-like"/>
    <property type="match status" value="1"/>
</dbReference>
<organism evidence="4 5">
    <name type="scientific">Spinacia oleracea</name>
    <name type="common">Spinach</name>
    <dbReference type="NCBI Taxonomy" id="3562"/>
    <lineage>
        <taxon>Eukaryota</taxon>
        <taxon>Viridiplantae</taxon>
        <taxon>Streptophyta</taxon>
        <taxon>Embryophyta</taxon>
        <taxon>Tracheophyta</taxon>
        <taxon>Spermatophyta</taxon>
        <taxon>Magnoliopsida</taxon>
        <taxon>eudicotyledons</taxon>
        <taxon>Gunneridae</taxon>
        <taxon>Pentapetalae</taxon>
        <taxon>Caryophyllales</taxon>
        <taxon>Chenopodiaceae</taxon>
        <taxon>Chenopodioideae</taxon>
        <taxon>Anserineae</taxon>
        <taxon>Spinacia</taxon>
    </lineage>
</organism>
<keyword evidence="4" id="KW-1185">Reference proteome</keyword>
<reference evidence="4" key="1">
    <citation type="journal article" date="2021" name="Nat. Commun.">
        <title>Genomic analyses provide insights into spinach domestication and the genetic basis of agronomic traits.</title>
        <authorList>
            <person name="Cai X."/>
            <person name="Sun X."/>
            <person name="Xu C."/>
            <person name="Sun H."/>
            <person name="Wang X."/>
            <person name="Ge C."/>
            <person name="Zhang Z."/>
            <person name="Wang Q."/>
            <person name="Fei Z."/>
            <person name="Jiao C."/>
            <person name="Wang Q."/>
        </authorList>
    </citation>
    <scope>NUCLEOTIDE SEQUENCE [LARGE SCALE GENOMIC DNA]</scope>
    <source>
        <strain evidence="4">cv. Varoflay</strain>
    </source>
</reference>
<feature type="signal peptide" evidence="2">
    <location>
        <begin position="1"/>
        <end position="27"/>
    </location>
</feature>
<dbReference type="InterPro" id="IPR055414">
    <property type="entry name" value="LRR_R13L4/SHOC2-like"/>
</dbReference>
<feature type="domain" description="Disease resistance R13L4/SHOC-2-like LRR" evidence="3">
    <location>
        <begin position="94"/>
        <end position="174"/>
    </location>
</feature>
<keyword evidence="1" id="KW-0677">Repeat</keyword>
<dbReference type="Proteomes" id="UP000813463">
    <property type="component" value="Chromosome 3"/>
</dbReference>
<evidence type="ECO:0000256" key="1">
    <source>
        <dbReference type="ARBA" id="ARBA00022737"/>
    </source>
</evidence>
<dbReference type="InterPro" id="IPR032675">
    <property type="entry name" value="LRR_dom_sf"/>
</dbReference>
<evidence type="ECO:0000256" key="2">
    <source>
        <dbReference type="SAM" id="SignalP"/>
    </source>
</evidence>
<dbReference type="Pfam" id="PF23598">
    <property type="entry name" value="LRR_14"/>
    <property type="match status" value="1"/>
</dbReference>
<feature type="chain" id="PRO_5047473614" evidence="2">
    <location>
        <begin position="28"/>
        <end position="237"/>
    </location>
</feature>
<reference evidence="5" key="2">
    <citation type="submission" date="2025-08" db="UniProtKB">
        <authorList>
            <consortium name="RefSeq"/>
        </authorList>
    </citation>
    <scope>IDENTIFICATION</scope>
    <source>
        <tissue evidence="5">Leaf</tissue>
    </source>
</reference>
<evidence type="ECO:0000313" key="4">
    <source>
        <dbReference type="Proteomes" id="UP000813463"/>
    </source>
</evidence>
<dbReference type="GeneID" id="130469575"/>
<name>A0ABM3RH29_SPIOL</name>
<accession>A0ABM3RH29</accession>
<evidence type="ECO:0000313" key="5">
    <source>
        <dbReference type="RefSeq" id="XP_056694919.1"/>
    </source>
</evidence>
<proteinExistence type="predicted"/>
<evidence type="ECO:0000259" key="3">
    <source>
        <dbReference type="Pfam" id="PF23598"/>
    </source>
</evidence>
<sequence>MVWQCRSEGSHWGSASVQLALLLLLSQEDYNLMQRNSLSGKIPLSLTNLGNISKFELFRNKLFCESSTYFLTNWTKLTSLQIYGNTFSGIIPPEIGQLTKLEYLYLYQNNFSGSIPSDIGNLKVLFGLDLSTYKLSGPIPPTIGNLHNLSVIALYQLTGTIPPEIGNLTSLTTLYLNINHLHGELPYTLSNLQKLMQCLIGEIPKIFADLASLVHLKLFFDDNVLLRPQFSVFCLCL</sequence>
<gene>
    <name evidence="5" type="primary">LOC130469575</name>
</gene>
<dbReference type="InterPro" id="IPR050994">
    <property type="entry name" value="At_inactive_RLKs"/>
</dbReference>
<dbReference type="PANTHER" id="PTHR48010:SF5">
    <property type="entry name" value="PROTEIN TOO MANY MOUTHS"/>
    <property type="match status" value="1"/>
</dbReference>
<dbReference type="RefSeq" id="XP_056694919.1">
    <property type="nucleotide sequence ID" value="XM_056838941.1"/>
</dbReference>
<dbReference type="Gene3D" id="3.80.10.10">
    <property type="entry name" value="Ribonuclease Inhibitor"/>
    <property type="match status" value="1"/>
</dbReference>
<keyword evidence="2" id="KW-0732">Signal</keyword>
<protein>
    <submittedName>
        <fullName evidence="5">Probable leucine-rich repeat receptor-like protein kinase At2g33170</fullName>
    </submittedName>
</protein>